<feature type="transmembrane region" description="Helical" evidence="1">
    <location>
        <begin position="148"/>
        <end position="165"/>
    </location>
</feature>
<dbReference type="AlphaFoldDB" id="A0A381CAC8"/>
<feature type="transmembrane region" description="Helical" evidence="1">
    <location>
        <begin position="12"/>
        <end position="30"/>
    </location>
</feature>
<dbReference type="InterPro" id="IPR026841">
    <property type="entry name" value="Aur1/Ipt1"/>
</dbReference>
<dbReference type="CDD" id="cd03386">
    <property type="entry name" value="PAP2_Aur1_like"/>
    <property type="match status" value="1"/>
</dbReference>
<dbReference type="Gene3D" id="1.20.144.10">
    <property type="entry name" value="Phosphatidic acid phosphatase type 2/haloperoxidase"/>
    <property type="match status" value="1"/>
</dbReference>
<keyword evidence="1" id="KW-0812">Transmembrane</keyword>
<dbReference type="RefSeq" id="WP_115630059.1">
    <property type="nucleotide sequence ID" value="NZ_UIGI01000001.1"/>
</dbReference>
<feature type="transmembrane region" description="Helical" evidence="1">
    <location>
        <begin position="50"/>
        <end position="68"/>
    </location>
</feature>
<dbReference type="InterPro" id="IPR036938">
    <property type="entry name" value="PAP2/HPO_sf"/>
</dbReference>
<evidence type="ECO:0000256" key="1">
    <source>
        <dbReference type="SAM" id="Phobius"/>
    </source>
</evidence>
<gene>
    <name evidence="3" type="ORF">NCTC12119_03301</name>
</gene>
<sequence>MKNQFYRANQLLLGWGFVGVIYHLTDHLQGTGRVITPSWIDEFIPFSANAIWPYLSFFLIIPLGYFLAPLNAVRWLARAMQIAALGAGTVYLLWPTTLQAPVDTGHGLTSKLLKGLIAADSTQNCLPSLHVTLTLLAVWAVAKSRQSFTTWVLMLWGFVIAFSILQLKRHLFIDLIGGVVLAWIAGALAQRLTHKKELSGE</sequence>
<evidence type="ECO:0000259" key="2">
    <source>
        <dbReference type="Pfam" id="PF14378"/>
    </source>
</evidence>
<dbReference type="Pfam" id="PF14378">
    <property type="entry name" value="PAP2_3"/>
    <property type="match status" value="1"/>
</dbReference>
<dbReference type="EMBL" id="UIGI01000001">
    <property type="protein sequence ID" value="SUW64787.1"/>
    <property type="molecule type" value="Genomic_DNA"/>
</dbReference>
<dbReference type="SUPFAM" id="SSF48317">
    <property type="entry name" value="Acid phosphatase/Vanadium-dependent haloperoxidase"/>
    <property type="match status" value="1"/>
</dbReference>
<keyword evidence="1" id="KW-0472">Membrane</keyword>
<proteinExistence type="predicted"/>
<organism evidence="3 4">
    <name type="scientific">Buttiauxella agrestis</name>
    <dbReference type="NCBI Taxonomy" id="82977"/>
    <lineage>
        <taxon>Bacteria</taxon>
        <taxon>Pseudomonadati</taxon>
        <taxon>Pseudomonadota</taxon>
        <taxon>Gammaproteobacteria</taxon>
        <taxon>Enterobacterales</taxon>
        <taxon>Enterobacteriaceae</taxon>
        <taxon>Buttiauxella</taxon>
    </lineage>
</organism>
<evidence type="ECO:0000313" key="4">
    <source>
        <dbReference type="Proteomes" id="UP000255528"/>
    </source>
</evidence>
<protein>
    <submittedName>
        <fullName evidence="3">PAP2 superfamily</fullName>
    </submittedName>
</protein>
<dbReference type="GO" id="GO:0016020">
    <property type="term" value="C:membrane"/>
    <property type="evidence" value="ECO:0007669"/>
    <property type="project" value="UniProtKB-SubCell"/>
</dbReference>
<name>A0A381CAC8_9ENTR</name>
<dbReference type="Proteomes" id="UP000255528">
    <property type="component" value="Unassembled WGS sequence"/>
</dbReference>
<feature type="transmembrane region" description="Helical" evidence="1">
    <location>
        <begin position="171"/>
        <end position="189"/>
    </location>
</feature>
<evidence type="ECO:0000313" key="3">
    <source>
        <dbReference type="EMBL" id="SUW64787.1"/>
    </source>
</evidence>
<reference evidence="3 4" key="1">
    <citation type="submission" date="2018-06" db="EMBL/GenBank/DDBJ databases">
        <authorList>
            <consortium name="Pathogen Informatics"/>
            <person name="Doyle S."/>
        </authorList>
    </citation>
    <scope>NUCLEOTIDE SEQUENCE [LARGE SCALE GENOMIC DNA]</scope>
    <source>
        <strain evidence="3 4">NCTC12119</strain>
    </source>
</reference>
<feature type="domain" description="Inositolphosphotransferase Aur1/Ipt1" evidence="2">
    <location>
        <begin position="56"/>
        <end position="187"/>
    </location>
</feature>
<accession>A0A381CAC8</accession>
<keyword evidence="1" id="KW-1133">Transmembrane helix</keyword>